<dbReference type="InterPro" id="IPR036388">
    <property type="entry name" value="WH-like_DNA-bd_sf"/>
</dbReference>
<sequence>MYEGLQDRAVNLIQTAASSDIIYNALRDEIISGRIQAGERIRQENIANIFNVSRIPVREALKRLEAQGLVQNMRHKGCIVSSLSPKDVEEIYEIRANLEPLVIEKSVENMSEETLAEARKLCDAFTTESDPSLWGERNRLFHETLYKDAGRPFHLKVIDESIDRIDAYLRAQLLLTNGMGRAEKEHLAILEACVNQDGKLAAELTRQHILGSYHSLMEYFKNQK</sequence>
<evidence type="ECO:0000313" key="6">
    <source>
        <dbReference type="Proteomes" id="UP000196573"/>
    </source>
</evidence>
<dbReference type="EMBL" id="FWPT01000003">
    <property type="protein sequence ID" value="SMA44320.1"/>
    <property type="molecule type" value="Genomic_DNA"/>
</dbReference>
<keyword evidence="6" id="KW-1185">Reference proteome</keyword>
<keyword evidence="1" id="KW-0805">Transcription regulation</keyword>
<dbReference type="SMART" id="SM00895">
    <property type="entry name" value="FCD"/>
    <property type="match status" value="1"/>
</dbReference>
<dbReference type="AlphaFoldDB" id="A0A1X7AIT4"/>
<dbReference type="PRINTS" id="PR00035">
    <property type="entry name" value="HTHGNTR"/>
</dbReference>
<dbReference type="Pfam" id="PF07729">
    <property type="entry name" value="FCD"/>
    <property type="match status" value="1"/>
</dbReference>
<evidence type="ECO:0000256" key="3">
    <source>
        <dbReference type="ARBA" id="ARBA00023163"/>
    </source>
</evidence>
<evidence type="ECO:0000313" key="5">
    <source>
        <dbReference type="EMBL" id="SMA44320.1"/>
    </source>
</evidence>
<name>A0A1X7AIT4_9GAMM</name>
<protein>
    <submittedName>
        <fullName evidence="5">HTH-type transcriptional repressor CsiR</fullName>
    </submittedName>
</protein>
<dbReference type="GO" id="GO:0003700">
    <property type="term" value="F:DNA-binding transcription factor activity"/>
    <property type="evidence" value="ECO:0007669"/>
    <property type="project" value="InterPro"/>
</dbReference>
<dbReference type="Proteomes" id="UP000196573">
    <property type="component" value="Unassembled WGS sequence"/>
</dbReference>
<dbReference type="SUPFAM" id="SSF48008">
    <property type="entry name" value="GntR ligand-binding domain-like"/>
    <property type="match status" value="1"/>
</dbReference>
<dbReference type="GO" id="GO:0003677">
    <property type="term" value="F:DNA binding"/>
    <property type="evidence" value="ECO:0007669"/>
    <property type="project" value="UniProtKB-KW"/>
</dbReference>
<dbReference type="RefSeq" id="WP_207626599.1">
    <property type="nucleotide sequence ID" value="NZ_CBCSCN010000008.1"/>
</dbReference>
<dbReference type="PANTHER" id="PTHR43537:SF41">
    <property type="entry name" value="TRANSCRIPTIONAL REGULATORY PROTEIN"/>
    <property type="match status" value="1"/>
</dbReference>
<accession>A0A1X7AIT4</accession>
<keyword evidence="2" id="KW-0238">DNA-binding</keyword>
<feature type="domain" description="HTH gntR-type" evidence="4">
    <location>
        <begin position="16"/>
        <end position="83"/>
    </location>
</feature>
<dbReference type="SUPFAM" id="SSF46785">
    <property type="entry name" value="Winged helix' DNA-binding domain"/>
    <property type="match status" value="1"/>
</dbReference>
<dbReference type="InterPro" id="IPR036390">
    <property type="entry name" value="WH_DNA-bd_sf"/>
</dbReference>
<gene>
    <name evidence="5" type="primary">csiR</name>
    <name evidence="5" type="ORF">EHSB41UT_01777</name>
</gene>
<proteinExistence type="predicted"/>
<keyword evidence="3" id="KW-0804">Transcription</keyword>
<dbReference type="SMART" id="SM00345">
    <property type="entry name" value="HTH_GNTR"/>
    <property type="match status" value="1"/>
</dbReference>
<dbReference type="Gene3D" id="1.20.120.530">
    <property type="entry name" value="GntR ligand-binding domain-like"/>
    <property type="match status" value="1"/>
</dbReference>
<evidence type="ECO:0000256" key="2">
    <source>
        <dbReference type="ARBA" id="ARBA00023125"/>
    </source>
</evidence>
<dbReference type="PROSITE" id="PS50949">
    <property type="entry name" value="HTH_GNTR"/>
    <property type="match status" value="1"/>
</dbReference>
<evidence type="ECO:0000259" key="4">
    <source>
        <dbReference type="PROSITE" id="PS50949"/>
    </source>
</evidence>
<reference evidence="5 6" key="1">
    <citation type="submission" date="2017-03" db="EMBL/GenBank/DDBJ databases">
        <authorList>
            <person name="Afonso C.L."/>
            <person name="Miller P.J."/>
            <person name="Scott M.A."/>
            <person name="Spackman E."/>
            <person name="Goraichik I."/>
            <person name="Dimitrov K.M."/>
            <person name="Suarez D.L."/>
            <person name="Swayne D.E."/>
        </authorList>
    </citation>
    <scope>NUCLEOTIDE SEQUENCE [LARGE SCALE GENOMIC DNA]</scope>
    <source>
        <strain evidence="5">SB41UT1</strain>
    </source>
</reference>
<dbReference type="InterPro" id="IPR011711">
    <property type="entry name" value="GntR_C"/>
</dbReference>
<dbReference type="Gene3D" id="1.10.10.10">
    <property type="entry name" value="Winged helix-like DNA-binding domain superfamily/Winged helix DNA-binding domain"/>
    <property type="match status" value="1"/>
</dbReference>
<dbReference type="CDD" id="cd07377">
    <property type="entry name" value="WHTH_GntR"/>
    <property type="match status" value="1"/>
</dbReference>
<dbReference type="InterPro" id="IPR000524">
    <property type="entry name" value="Tscrpt_reg_HTH_GntR"/>
</dbReference>
<dbReference type="PANTHER" id="PTHR43537">
    <property type="entry name" value="TRANSCRIPTIONAL REGULATOR, GNTR FAMILY"/>
    <property type="match status" value="1"/>
</dbReference>
<organism evidence="5 6">
    <name type="scientific">Parendozoicomonas haliclonae</name>
    <dbReference type="NCBI Taxonomy" id="1960125"/>
    <lineage>
        <taxon>Bacteria</taxon>
        <taxon>Pseudomonadati</taxon>
        <taxon>Pseudomonadota</taxon>
        <taxon>Gammaproteobacteria</taxon>
        <taxon>Oceanospirillales</taxon>
        <taxon>Endozoicomonadaceae</taxon>
        <taxon>Parendozoicomonas</taxon>
    </lineage>
</organism>
<dbReference type="Pfam" id="PF00392">
    <property type="entry name" value="GntR"/>
    <property type="match status" value="1"/>
</dbReference>
<dbReference type="InterPro" id="IPR008920">
    <property type="entry name" value="TF_FadR/GntR_C"/>
</dbReference>
<evidence type="ECO:0000256" key="1">
    <source>
        <dbReference type="ARBA" id="ARBA00023015"/>
    </source>
</evidence>